<dbReference type="AlphaFoldDB" id="A0A9P1E458"/>
<feature type="domain" description="RING-type" evidence="9">
    <location>
        <begin position="429"/>
        <end position="471"/>
    </location>
</feature>
<dbReference type="CDD" id="cd16469">
    <property type="entry name" value="RING-H2_RNF24-like"/>
    <property type="match status" value="1"/>
</dbReference>
<keyword evidence="5 8" id="KW-0863">Zinc-finger</keyword>
<gene>
    <name evidence="10" type="ORF">CEURO_LOCUS6249</name>
</gene>
<evidence type="ECO:0000256" key="6">
    <source>
        <dbReference type="ARBA" id="ARBA00022786"/>
    </source>
</evidence>
<evidence type="ECO:0000256" key="4">
    <source>
        <dbReference type="ARBA" id="ARBA00022723"/>
    </source>
</evidence>
<dbReference type="Gene3D" id="3.30.40.10">
    <property type="entry name" value="Zinc/RING finger domain, C3HC4 (zinc finger)"/>
    <property type="match status" value="1"/>
</dbReference>
<evidence type="ECO:0000313" key="11">
    <source>
        <dbReference type="Proteomes" id="UP001152484"/>
    </source>
</evidence>
<dbReference type="SUPFAM" id="SSF57850">
    <property type="entry name" value="RING/U-box"/>
    <property type="match status" value="1"/>
</dbReference>
<name>A0A9P1E458_CUSEU</name>
<proteinExistence type="predicted"/>
<dbReference type="GO" id="GO:0061630">
    <property type="term" value="F:ubiquitin protein ligase activity"/>
    <property type="evidence" value="ECO:0007669"/>
    <property type="project" value="UniProtKB-EC"/>
</dbReference>
<evidence type="ECO:0000259" key="9">
    <source>
        <dbReference type="PROSITE" id="PS50089"/>
    </source>
</evidence>
<dbReference type="InterPro" id="IPR001841">
    <property type="entry name" value="Znf_RING"/>
</dbReference>
<evidence type="ECO:0000256" key="1">
    <source>
        <dbReference type="ARBA" id="ARBA00000900"/>
    </source>
</evidence>
<comment type="catalytic activity">
    <reaction evidence="1">
        <text>S-ubiquitinyl-[E2 ubiquitin-conjugating enzyme]-L-cysteine + [acceptor protein]-L-lysine = [E2 ubiquitin-conjugating enzyme]-L-cysteine + N(6)-ubiquitinyl-[acceptor protein]-L-lysine.</text>
        <dbReference type="EC" id="2.3.2.27"/>
    </reaction>
</comment>
<dbReference type="SMART" id="SM00184">
    <property type="entry name" value="RING"/>
    <property type="match status" value="1"/>
</dbReference>
<keyword evidence="11" id="KW-1185">Reference proteome</keyword>
<organism evidence="10 11">
    <name type="scientific">Cuscuta europaea</name>
    <name type="common">European dodder</name>
    <dbReference type="NCBI Taxonomy" id="41803"/>
    <lineage>
        <taxon>Eukaryota</taxon>
        <taxon>Viridiplantae</taxon>
        <taxon>Streptophyta</taxon>
        <taxon>Embryophyta</taxon>
        <taxon>Tracheophyta</taxon>
        <taxon>Spermatophyta</taxon>
        <taxon>Magnoliopsida</taxon>
        <taxon>eudicotyledons</taxon>
        <taxon>Gunneridae</taxon>
        <taxon>Pentapetalae</taxon>
        <taxon>asterids</taxon>
        <taxon>lamiids</taxon>
        <taxon>Solanales</taxon>
        <taxon>Convolvulaceae</taxon>
        <taxon>Cuscuteae</taxon>
        <taxon>Cuscuta</taxon>
        <taxon>Cuscuta subgen. Cuscuta</taxon>
    </lineage>
</organism>
<keyword evidence="7" id="KW-0862">Zinc</keyword>
<protein>
    <recommendedName>
        <fullName evidence="2">RING-type E3 ubiquitin transferase</fullName>
        <ecNumber evidence="2">2.3.2.27</ecNumber>
    </recommendedName>
</protein>
<evidence type="ECO:0000256" key="5">
    <source>
        <dbReference type="ARBA" id="ARBA00022771"/>
    </source>
</evidence>
<dbReference type="PROSITE" id="PS50089">
    <property type="entry name" value="ZF_RING_2"/>
    <property type="match status" value="1"/>
</dbReference>
<dbReference type="EC" id="2.3.2.27" evidence="2"/>
<dbReference type="InterPro" id="IPR045191">
    <property type="entry name" value="MBR1/2-like"/>
</dbReference>
<comment type="caution">
    <text evidence="10">The sequence shown here is derived from an EMBL/GenBank/DDBJ whole genome shotgun (WGS) entry which is preliminary data.</text>
</comment>
<dbReference type="Proteomes" id="UP001152484">
    <property type="component" value="Unassembled WGS sequence"/>
</dbReference>
<keyword evidence="3" id="KW-0808">Transferase</keyword>
<evidence type="ECO:0000313" key="10">
    <source>
        <dbReference type="EMBL" id="CAH9077271.1"/>
    </source>
</evidence>
<dbReference type="OrthoDB" id="8062037at2759"/>
<dbReference type="PANTHER" id="PTHR22937">
    <property type="entry name" value="E3 UBIQUITIN-PROTEIN LIGASE RNF165"/>
    <property type="match status" value="1"/>
</dbReference>
<dbReference type="PANTHER" id="PTHR22937:SF65">
    <property type="entry name" value="E3 UBIQUITIN-PROTEIN LIGASE ARK2C"/>
    <property type="match status" value="1"/>
</dbReference>
<keyword evidence="6" id="KW-0833">Ubl conjugation pathway</keyword>
<dbReference type="Pfam" id="PF13639">
    <property type="entry name" value="zf-RING_2"/>
    <property type="match status" value="1"/>
</dbReference>
<evidence type="ECO:0000256" key="3">
    <source>
        <dbReference type="ARBA" id="ARBA00022679"/>
    </source>
</evidence>
<evidence type="ECO:0000256" key="7">
    <source>
        <dbReference type="ARBA" id="ARBA00022833"/>
    </source>
</evidence>
<dbReference type="InterPro" id="IPR013083">
    <property type="entry name" value="Znf_RING/FYVE/PHD"/>
</dbReference>
<sequence length="479" mass="52193">MGHRQVSNSCSTFGNAQNQHQSYISEQPFTATGRFADSGGSFVQSGDVQPICADQQLNSRSRGNHQYHYSNSSVGAAQFLPPQISGPPFEPFAQSSAVGSAHVPGSNGYHGGLANHLQSNQRGLFKRKRSSISYDVGSSSGSLGGMLGPIPENENIPSHLSGFPHCRSSGISINGDEPWRDLRRRYTYDSRCAPDVTHHIPNYTSAEHQFAAHPSNYSGIRNTTSSSSGRNLHSGRAADLRAHHNRSCFSTGNFNPSSHRVGGFAVDPRESRSNYTGRVLPPNSNDMGHTQLGYAAATSTENGVHSSTETFSFRNMTPNSAEGWPGWSNHSQHGNFGVTNALPSARDSRAIMRSEQALRFEHQSFSDGSRNLLDEYIGMRLDVDNMSYEELLALGERIGDVNTGLSEDVVTKCMTTEAFVPSPGEDKSCAICLEVYQDREEVGTMKKCGHDYHVSCISKWLSMKKVCPICKSAALMDEV</sequence>
<accession>A0A9P1E458</accession>
<reference evidence="10" key="1">
    <citation type="submission" date="2022-07" db="EMBL/GenBank/DDBJ databases">
        <authorList>
            <person name="Macas J."/>
            <person name="Novak P."/>
            <person name="Neumann P."/>
        </authorList>
    </citation>
    <scope>NUCLEOTIDE SEQUENCE</scope>
</reference>
<dbReference type="EMBL" id="CAMAPE010000010">
    <property type="protein sequence ID" value="CAH9077271.1"/>
    <property type="molecule type" value="Genomic_DNA"/>
</dbReference>
<evidence type="ECO:0000256" key="8">
    <source>
        <dbReference type="PROSITE-ProRule" id="PRU00175"/>
    </source>
</evidence>
<dbReference type="GO" id="GO:0008270">
    <property type="term" value="F:zinc ion binding"/>
    <property type="evidence" value="ECO:0007669"/>
    <property type="project" value="UniProtKB-KW"/>
</dbReference>
<evidence type="ECO:0000256" key="2">
    <source>
        <dbReference type="ARBA" id="ARBA00012483"/>
    </source>
</evidence>
<keyword evidence="4" id="KW-0479">Metal-binding</keyword>